<dbReference type="SUPFAM" id="SSF53850">
    <property type="entry name" value="Periplasmic binding protein-like II"/>
    <property type="match status" value="1"/>
</dbReference>
<organism evidence="2 3">
    <name type="scientific">Paenibacillus algorifonticola</name>
    <dbReference type="NCBI Taxonomy" id="684063"/>
    <lineage>
        <taxon>Bacteria</taxon>
        <taxon>Bacillati</taxon>
        <taxon>Bacillota</taxon>
        <taxon>Bacilli</taxon>
        <taxon>Bacillales</taxon>
        <taxon>Paenibacillaceae</taxon>
        <taxon>Paenibacillus</taxon>
    </lineage>
</organism>
<dbReference type="PANTHER" id="PTHR43649:SF14">
    <property type="entry name" value="BLR3389 PROTEIN"/>
    <property type="match status" value="1"/>
</dbReference>
<name>A0A1I2HBN5_9BACL</name>
<dbReference type="InterPro" id="IPR050490">
    <property type="entry name" value="Bact_solute-bd_prot1"/>
</dbReference>
<feature type="chain" id="PRO_5038522363" evidence="1">
    <location>
        <begin position="24"/>
        <end position="435"/>
    </location>
</feature>
<dbReference type="InterPro" id="IPR006059">
    <property type="entry name" value="SBP"/>
</dbReference>
<sequence length="435" mass="47832">MNLSKRFITSLLTIGLGASLVLSGCGSTGGNSEAPGTNGSSGNTAKDGGSLTLWMFNTDDYLKPVAEEIAEEMNIKLNYEFINPETYKTKIKVAISANELPDVFAQYAGKSERESVLNAKMAAPLNDTLQSTGLENSFNDGMLIKEEDGNIYSLPYRPDQSYLLAYNKKLMSELGVKAPTTWEELMNIIKAANDKGIAPIALGGKDRWPGEIIYNMLVLREDKDAYTKAQNGEMSFADKPFVDAADKLIELVKANAFQSGFLGNSDLEARELFYGGKALMIINGSWIFSKAIPALGDDLGYVKFPKTGAEADPFSSNMGEKSTAPYGLYVNAKSKQLELSKEFAVRYSLKVNESLAKLGQATYAQTEVKPEGVVNEAYAQYLKDYSEYSYIQTFWGNTIPAAVNEENRDLNQKLYTGSLPSSEFVQMMDKIMKQQ</sequence>
<evidence type="ECO:0000313" key="2">
    <source>
        <dbReference type="EMBL" id="SFF26001.1"/>
    </source>
</evidence>
<dbReference type="Pfam" id="PF01547">
    <property type="entry name" value="SBP_bac_1"/>
    <property type="match status" value="1"/>
</dbReference>
<reference evidence="3" key="1">
    <citation type="submission" date="2016-10" db="EMBL/GenBank/DDBJ databases">
        <authorList>
            <person name="Varghese N."/>
            <person name="Submissions S."/>
        </authorList>
    </citation>
    <scope>NUCLEOTIDE SEQUENCE [LARGE SCALE GENOMIC DNA]</scope>
    <source>
        <strain evidence="3">CGMCC 1.10223</strain>
    </source>
</reference>
<evidence type="ECO:0000256" key="1">
    <source>
        <dbReference type="SAM" id="SignalP"/>
    </source>
</evidence>
<evidence type="ECO:0000313" key="3">
    <source>
        <dbReference type="Proteomes" id="UP000183410"/>
    </source>
</evidence>
<proteinExistence type="predicted"/>
<accession>A0A1I2HBN5</accession>
<dbReference type="Gene3D" id="3.40.190.10">
    <property type="entry name" value="Periplasmic binding protein-like II"/>
    <property type="match status" value="2"/>
</dbReference>
<protein>
    <submittedName>
        <fullName evidence="2">Raffinose/stachyose/melibiose transport system substrate-binding protein</fullName>
    </submittedName>
</protein>
<dbReference type="OrthoDB" id="355435at2"/>
<dbReference type="PROSITE" id="PS51257">
    <property type="entry name" value="PROKAR_LIPOPROTEIN"/>
    <property type="match status" value="1"/>
</dbReference>
<dbReference type="EMBL" id="FONN01000021">
    <property type="protein sequence ID" value="SFF26001.1"/>
    <property type="molecule type" value="Genomic_DNA"/>
</dbReference>
<dbReference type="RefSeq" id="WP_046229466.1">
    <property type="nucleotide sequence ID" value="NZ_FONN01000021.1"/>
</dbReference>
<dbReference type="Proteomes" id="UP000183410">
    <property type="component" value="Unassembled WGS sequence"/>
</dbReference>
<keyword evidence="1" id="KW-0732">Signal</keyword>
<dbReference type="PANTHER" id="PTHR43649">
    <property type="entry name" value="ARABINOSE-BINDING PROTEIN-RELATED"/>
    <property type="match status" value="1"/>
</dbReference>
<keyword evidence="3" id="KW-1185">Reference proteome</keyword>
<gene>
    <name evidence="2" type="ORF">SAMN04487969_1215</name>
</gene>
<dbReference type="AlphaFoldDB" id="A0A1I2HBN5"/>
<feature type="signal peptide" evidence="1">
    <location>
        <begin position="1"/>
        <end position="23"/>
    </location>
</feature>